<sequence>MECIQHLSSFITSKALFTHLIQCAKSLQIFHSKVTSCVPGRILTLWLPPLRKGKSDSEQKSNFGGWRRRRRRRTLAERPRESLVMRVPVTANPTKKGQLRFHSRLKNTGHGSNSLIFSFPFTLSFPPP</sequence>
<organism evidence="2">
    <name type="scientific">Glycine max</name>
    <name type="common">Soybean</name>
    <name type="synonym">Glycine hispida</name>
    <dbReference type="NCBI Taxonomy" id="3847"/>
    <lineage>
        <taxon>Eukaryota</taxon>
        <taxon>Viridiplantae</taxon>
        <taxon>Streptophyta</taxon>
        <taxon>Embryophyta</taxon>
        <taxon>Tracheophyta</taxon>
        <taxon>Spermatophyta</taxon>
        <taxon>Magnoliopsida</taxon>
        <taxon>eudicotyledons</taxon>
        <taxon>Gunneridae</taxon>
        <taxon>Pentapetalae</taxon>
        <taxon>rosids</taxon>
        <taxon>fabids</taxon>
        <taxon>Fabales</taxon>
        <taxon>Fabaceae</taxon>
        <taxon>Papilionoideae</taxon>
        <taxon>50 kb inversion clade</taxon>
        <taxon>NPAAA clade</taxon>
        <taxon>indigoferoid/millettioid clade</taxon>
        <taxon>Phaseoleae</taxon>
        <taxon>Glycine</taxon>
        <taxon>Glycine subgen. Soja</taxon>
    </lineage>
</organism>
<evidence type="ECO:0000313" key="2">
    <source>
        <dbReference type="EMBL" id="ACU17172.1"/>
    </source>
</evidence>
<proteinExistence type="evidence at transcript level"/>
<accession>C6T5Y0</accession>
<reference evidence="2" key="1">
    <citation type="submission" date="2009-08" db="EMBL/GenBank/DDBJ databases">
        <authorList>
            <person name="Cheung F."/>
            <person name="Xiao Y."/>
            <person name="Chan A."/>
            <person name="Moskal W."/>
            <person name="Town C.D."/>
        </authorList>
    </citation>
    <scope>NUCLEOTIDE SEQUENCE</scope>
</reference>
<feature type="region of interest" description="Disordered" evidence="1">
    <location>
        <begin position="52"/>
        <end position="74"/>
    </location>
</feature>
<evidence type="ECO:0000256" key="1">
    <source>
        <dbReference type="SAM" id="MobiDB-lite"/>
    </source>
</evidence>
<protein>
    <submittedName>
        <fullName evidence="2">Uncharacterized protein</fullName>
    </submittedName>
</protein>
<dbReference type="EMBL" id="BT092844">
    <property type="protein sequence ID" value="ACU17172.1"/>
    <property type="molecule type" value="mRNA"/>
</dbReference>
<feature type="non-terminal residue" evidence="2">
    <location>
        <position position="128"/>
    </location>
</feature>
<dbReference type="AlphaFoldDB" id="C6T5Y0"/>
<name>C6T5Y0_SOYBN</name>